<dbReference type="Proteomes" id="UP000000637">
    <property type="component" value="Chromosome"/>
</dbReference>
<dbReference type="EMBL" id="CP000474">
    <property type="protein sequence ID" value="ABM08925.1"/>
    <property type="molecule type" value="Genomic_DNA"/>
</dbReference>
<proteinExistence type="predicted"/>
<accession>A1R843</accession>
<protein>
    <submittedName>
        <fullName evidence="1">Uncharacterized protein</fullName>
    </submittedName>
</protein>
<sequence>MDPGLIVRDPPFRMPSKQFVPLELSNFQGGNLPNSIQTLQPHGYGTASLLFGHYDACLAD</sequence>
<organism evidence="1 2">
    <name type="scientific">Paenarthrobacter aurescens (strain TC1)</name>
    <dbReference type="NCBI Taxonomy" id="290340"/>
    <lineage>
        <taxon>Bacteria</taxon>
        <taxon>Bacillati</taxon>
        <taxon>Actinomycetota</taxon>
        <taxon>Actinomycetes</taxon>
        <taxon>Micrococcales</taxon>
        <taxon>Micrococcaceae</taxon>
        <taxon>Paenarthrobacter</taxon>
    </lineage>
</organism>
<evidence type="ECO:0000313" key="2">
    <source>
        <dbReference type="Proteomes" id="UP000000637"/>
    </source>
</evidence>
<dbReference type="KEGG" id="aau:AAur_2690"/>
<dbReference type="AlphaFoldDB" id="A1R843"/>
<name>A1R843_PAEAT</name>
<evidence type="ECO:0000313" key="1">
    <source>
        <dbReference type="EMBL" id="ABM08925.1"/>
    </source>
</evidence>
<dbReference type="HOGENOM" id="CLU_2931073_0_0_11"/>
<reference evidence="1 2" key="1">
    <citation type="journal article" date="2006" name="PLoS Genet.">
        <title>Secrets of soil survival revealed by the genome sequence of Arthrobacter aurescens TC1.</title>
        <authorList>
            <person name="Mongodin E.F."/>
            <person name="Shapir N."/>
            <person name="Daugherty S.C."/>
            <person name="DeBoy R.T."/>
            <person name="Emerson J.B."/>
            <person name="Shvartzbeyn A."/>
            <person name="Radune D."/>
            <person name="Vamathevan J."/>
            <person name="Riggs F."/>
            <person name="Grinberg V."/>
            <person name="Khouri H."/>
            <person name="Wackett L.P."/>
            <person name="Nelson K.E."/>
            <person name="Sadowsky M.J."/>
        </authorList>
    </citation>
    <scope>NUCLEOTIDE SEQUENCE [LARGE SCALE GENOMIC DNA]</scope>
    <source>
        <strain evidence="1 2">TC1</strain>
    </source>
</reference>
<gene>
    <name evidence="1" type="ordered locus">AAur_2690</name>
</gene>
<dbReference type="STRING" id="290340.AAur_2690"/>
<keyword evidence="2" id="KW-1185">Reference proteome</keyword>